<reference evidence="5" key="1">
    <citation type="journal article" date="2014" name="Int. J. Syst. Evol. Microbiol.">
        <title>Complete genome sequence of Corynebacterium casei LMG S-19264T (=DSM 44701T), isolated from a smear-ripened cheese.</title>
        <authorList>
            <consortium name="US DOE Joint Genome Institute (JGI-PGF)"/>
            <person name="Walter F."/>
            <person name="Albersmeier A."/>
            <person name="Kalinowski J."/>
            <person name="Ruckert C."/>
        </authorList>
    </citation>
    <scope>NUCLEOTIDE SEQUENCE</scope>
    <source>
        <strain evidence="5">CGMCC 1.10998</strain>
    </source>
</reference>
<evidence type="ECO:0000313" key="5">
    <source>
        <dbReference type="EMBL" id="GGC59615.1"/>
    </source>
</evidence>
<dbReference type="AlphaFoldDB" id="A0A916U544"/>
<keyword evidence="6" id="KW-1185">Reference proteome</keyword>
<dbReference type="NCBIfam" id="TIGR03135">
    <property type="entry name" value="malonate_mdcG"/>
    <property type="match status" value="1"/>
</dbReference>
<gene>
    <name evidence="5" type="primary">mdcG</name>
    <name evidence="5" type="ORF">GCM10011396_03100</name>
</gene>
<dbReference type="EMBL" id="BMED01000001">
    <property type="protein sequence ID" value="GGC59615.1"/>
    <property type="molecule type" value="Genomic_DNA"/>
</dbReference>
<proteinExistence type="predicted"/>
<evidence type="ECO:0000259" key="4">
    <source>
        <dbReference type="Pfam" id="PF20866"/>
    </source>
</evidence>
<feature type="domain" description="Phosphoribosyl-dephospho-CoA transferase MdcG N-terminal" evidence="4">
    <location>
        <begin position="6"/>
        <end position="97"/>
    </location>
</feature>
<dbReference type="Pfam" id="PF20866">
    <property type="entry name" value="MdcG_N"/>
    <property type="match status" value="1"/>
</dbReference>
<evidence type="ECO:0000256" key="2">
    <source>
        <dbReference type="ARBA" id="ARBA00022695"/>
    </source>
</evidence>
<protein>
    <submittedName>
        <fullName evidence="5">Phosphoribosyl-dephospho-CoA transferase</fullName>
    </submittedName>
</protein>
<comment type="caution">
    <text evidence="5">The sequence shown here is derived from an EMBL/GenBank/DDBJ whole genome shotgun (WGS) entry which is preliminary data.</text>
</comment>
<keyword evidence="1 5" id="KW-0808">Transferase</keyword>
<dbReference type="InterPro" id="IPR048903">
    <property type="entry name" value="MdcG_N"/>
</dbReference>
<evidence type="ECO:0000313" key="6">
    <source>
        <dbReference type="Proteomes" id="UP000637423"/>
    </source>
</evidence>
<evidence type="ECO:0000256" key="1">
    <source>
        <dbReference type="ARBA" id="ARBA00022679"/>
    </source>
</evidence>
<dbReference type="Proteomes" id="UP000637423">
    <property type="component" value="Unassembled WGS sequence"/>
</dbReference>
<reference evidence="5" key="2">
    <citation type="submission" date="2020-09" db="EMBL/GenBank/DDBJ databases">
        <authorList>
            <person name="Sun Q."/>
            <person name="Zhou Y."/>
        </authorList>
    </citation>
    <scope>NUCLEOTIDE SEQUENCE</scope>
    <source>
        <strain evidence="5">CGMCC 1.10998</strain>
    </source>
</reference>
<dbReference type="Pfam" id="PF10620">
    <property type="entry name" value="MdcG"/>
    <property type="match status" value="1"/>
</dbReference>
<evidence type="ECO:0000259" key="3">
    <source>
        <dbReference type="Pfam" id="PF10620"/>
    </source>
</evidence>
<sequence>MGMMLQRHDLVYLSGDGWQQLAMRASEADLPVIRRWQGADWPVIVRRHEASQREEGSLAPDHKISLGLALPPDPIDGSKRRMALSIGAQHVARRQRPLSLLDAAPSAPERWREALALLDAAAKERGFCLQVFGSLAMQRLTGMQYLTPRSDIDILFRPDSSEQLQAGLDLLADLSNRLPLDGEVIFPGEQAVSWKEVAAGIAATGVNGTRVLSKCLNRVSLQPLSSLLLNLDGG</sequence>
<accession>A0A916U544</accession>
<organism evidence="5 6">
    <name type="scientific">Undibacterium terreum</name>
    <dbReference type="NCBI Taxonomy" id="1224302"/>
    <lineage>
        <taxon>Bacteria</taxon>
        <taxon>Pseudomonadati</taxon>
        <taxon>Pseudomonadota</taxon>
        <taxon>Betaproteobacteria</taxon>
        <taxon>Burkholderiales</taxon>
        <taxon>Oxalobacteraceae</taxon>
        <taxon>Undibacterium</taxon>
    </lineage>
</organism>
<feature type="domain" description="Phosphoribosyl-dephospho-CoA transferase MdcG C-terminal" evidence="3">
    <location>
        <begin position="100"/>
        <end position="221"/>
    </location>
</feature>
<dbReference type="InterPro" id="IPR049180">
    <property type="entry name" value="MdcG_C"/>
</dbReference>
<dbReference type="GO" id="GO:0016779">
    <property type="term" value="F:nucleotidyltransferase activity"/>
    <property type="evidence" value="ECO:0007669"/>
    <property type="project" value="UniProtKB-KW"/>
</dbReference>
<keyword evidence="2" id="KW-0548">Nucleotidyltransferase</keyword>
<dbReference type="InterPro" id="IPR017557">
    <property type="entry name" value="Holo-ACP_synthase"/>
</dbReference>
<name>A0A916U544_9BURK</name>